<reference evidence="1 2" key="1">
    <citation type="journal article" date="2018" name="Sci. Rep.">
        <title>Genome sequence of the cauliflower mushroom Sparassis crispa (Hanabiratake) and its association with beneficial usage.</title>
        <authorList>
            <person name="Kiyama R."/>
            <person name="Furutani Y."/>
            <person name="Kawaguchi K."/>
            <person name="Nakanishi T."/>
        </authorList>
    </citation>
    <scope>NUCLEOTIDE SEQUENCE [LARGE SCALE GENOMIC DNA]</scope>
</reference>
<accession>A0A401GNG0</accession>
<dbReference type="GeneID" id="38780672"/>
<sequence length="165" mass="17970">MFLHFSPLTTLAPRGSLLVDAIHQLRTSLRVLPIPASSFSSGHTIITDPDSQPGSSGSTPAVLLVVKIFLCGRDPRSPVHATVARSVRGLDGPLHNRQPLSIEPRVVLTLLPVISDCGPPSDFLSRELIYKFRDSRRRASAREATLILRGRLPSPAMRLHGPPCF</sequence>
<proteinExistence type="predicted"/>
<dbReference type="EMBL" id="BFAD01000005">
    <property type="protein sequence ID" value="GBE83755.1"/>
    <property type="molecule type" value="Genomic_DNA"/>
</dbReference>
<evidence type="ECO:0000313" key="2">
    <source>
        <dbReference type="Proteomes" id="UP000287166"/>
    </source>
</evidence>
<dbReference type="Proteomes" id="UP000287166">
    <property type="component" value="Unassembled WGS sequence"/>
</dbReference>
<evidence type="ECO:0000313" key="1">
    <source>
        <dbReference type="EMBL" id="GBE83755.1"/>
    </source>
</evidence>
<organism evidence="1 2">
    <name type="scientific">Sparassis crispa</name>
    <dbReference type="NCBI Taxonomy" id="139825"/>
    <lineage>
        <taxon>Eukaryota</taxon>
        <taxon>Fungi</taxon>
        <taxon>Dikarya</taxon>
        <taxon>Basidiomycota</taxon>
        <taxon>Agaricomycotina</taxon>
        <taxon>Agaricomycetes</taxon>
        <taxon>Polyporales</taxon>
        <taxon>Sparassidaceae</taxon>
        <taxon>Sparassis</taxon>
    </lineage>
</organism>
<protein>
    <submittedName>
        <fullName evidence="1">Uncharacterized protein</fullName>
    </submittedName>
</protein>
<dbReference type="RefSeq" id="XP_027614668.1">
    <property type="nucleotide sequence ID" value="XM_027758867.1"/>
</dbReference>
<dbReference type="InParanoid" id="A0A401GNG0"/>
<keyword evidence="2" id="KW-1185">Reference proteome</keyword>
<comment type="caution">
    <text evidence="1">The sequence shown here is derived from an EMBL/GenBank/DDBJ whole genome shotgun (WGS) entry which is preliminary data.</text>
</comment>
<name>A0A401GNG0_9APHY</name>
<gene>
    <name evidence="1" type="ORF">SCP_0508110</name>
</gene>
<dbReference type="AlphaFoldDB" id="A0A401GNG0"/>